<sequence>MIKKKWIIKNNNKTSIIEKLLENRNISVKEKDLFLNANIENLYDPYLMKDLLLAVERILSAIENQEKICIYGDYDVDGISSVSILKLAFLKIGYNVDYYIPKRVEEGYGLNEEALMDIKKNGVSLVITVDCGITSIEETDFANSIGIDMIITDHHECKDILPKAIAIINPKQKECTYPYPNLCGAGIALKLSEGLLYKRGIYDINELIEIASIATIADIVELKGENRIIVKKGLEKLKKPVNLGIKALISTSGLNFNNISSTEIAFLLAPRINSSGRMGDADLGVSLFLSESYSNALETSKKLEALNKRRQEIEHTIYEEALEIIKEKEKNSTILVAYSENWHSGVIGIVASKITEKYNKPTFIIAIEDNNIGKGSGRSIEGFNLFDALGGVSYLLEKYGGHEQAAGITINMDNIQAFENEINSLGDFRIDNTMLEPKIFIDSVVDKDSLNLDILNQISQLEPFGMGNSKPVFSISEVKLNDVKLIGKGQKHFKGYIESSIETICFNKPELYEKINFNNPIDLVFEMGLNDYQGKNNLQLFVKDIKESFEKYRVWDSYQHRLKTLRENDSERFIPLNETISCKNIHGESNEFYMLLDGNEKTGVFVYDYEVYTELIRNLFYRNINFSLDHSSNNYKIDIILMPNIDKIDLCIYNNIILDVSIKKISEKLIETYFENIYLYNNYENKDVSLKNIPSRDTIANLYKLVKKHSNIYTSIELLTKSLKTNHISLLNSLEILKEIDLIEYDLIKEHVKISFNQPDSNQRFDLSQTKTMRFLNKIFN</sequence>
<protein>
    <recommendedName>
        <fullName evidence="2">Single-stranded-DNA-specific exonuclease RecJ</fullName>
    </recommendedName>
</protein>
<evidence type="ECO:0000313" key="9">
    <source>
        <dbReference type="EMBL" id="MBP2027629.1"/>
    </source>
</evidence>
<evidence type="ECO:0000259" key="8">
    <source>
        <dbReference type="Pfam" id="PF17768"/>
    </source>
</evidence>
<keyword evidence="10" id="KW-1185">Reference proteome</keyword>
<keyword evidence="4 9" id="KW-0378">Hydrolase</keyword>
<reference evidence="9 10" key="1">
    <citation type="submission" date="2021-03" db="EMBL/GenBank/DDBJ databases">
        <title>Genomic Encyclopedia of Type Strains, Phase IV (KMG-IV): sequencing the most valuable type-strain genomes for metagenomic binning, comparative biology and taxonomic classification.</title>
        <authorList>
            <person name="Goeker M."/>
        </authorList>
    </citation>
    <scope>NUCLEOTIDE SEQUENCE [LARGE SCALE GENOMIC DNA]</scope>
    <source>
        <strain evidence="9 10">DSM 27512</strain>
    </source>
</reference>
<dbReference type="EMBL" id="JAGGLI010000013">
    <property type="protein sequence ID" value="MBP2027629.1"/>
    <property type="molecule type" value="Genomic_DNA"/>
</dbReference>
<evidence type="ECO:0000256" key="5">
    <source>
        <dbReference type="ARBA" id="ARBA00022839"/>
    </source>
</evidence>
<evidence type="ECO:0000256" key="2">
    <source>
        <dbReference type="ARBA" id="ARBA00019841"/>
    </source>
</evidence>
<dbReference type="Pfam" id="PF02272">
    <property type="entry name" value="DHHA1"/>
    <property type="match status" value="1"/>
</dbReference>
<evidence type="ECO:0000256" key="4">
    <source>
        <dbReference type="ARBA" id="ARBA00022801"/>
    </source>
</evidence>
<dbReference type="RefSeq" id="WP_209660689.1">
    <property type="nucleotide sequence ID" value="NZ_JAGGLI010000013.1"/>
</dbReference>
<dbReference type="InterPro" id="IPR003156">
    <property type="entry name" value="DHHA1_dom"/>
</dbReference>
<dbReference type="SUPFAM" id="SSF64182">
    <property type="entry name" value="DHH phosphoesterases"/>
    <property type="match status" value="1"/>
</dbReference>
<feature type="domain" description="DHHA1" evidence="7">
    <location>
        <begin position="332"/>
        <end position="424"/>
    </location>
</feature>
<accession>A0ABS4KIL1</accession>
<keyword evidence="5 9" id="KW-0269">Exonuclease</keyword>
<proteinExistence type="inferred from homology"/>
<dbReference type="Gene3D" id="3.10.310.30">
    <property type="match status" value="1"/>
</dbReference>
<dbReference type="InterPro" id="IPR051673">
    <property type="entry name" value="SSDNA_exonuclease_RecJ"/>
</dbReference>
<dbReference type="GO" id="GO:0004527">
    <property type="term" value="F:exonuclease activity"/>
    <property type="evidence" value="ECO:0007669"/>
    <property type="project" value="UniProtKB-KW"/>
</dbReference>
<dbReference type="Gene3D" id="3.90.1640.30">
    <property type="match status" value="1"/>
</dbReference>
<dbReference type="InterPro" id="IPR004610">
    <property type="entry name" value="RecJ"/>
</dbReference>
<dbReference type="InterPro" id="IPR001667">
    <property type="entry name" value="DDH_dom"/>
</dbReference>
<dbReference type="NCBIfam" id="TIGR00644">
    <property type="entry name" value="recJ"/>
    <property type="match status" value="1"/>
</dbReference>
<feature type="domain" description="RecJ OB" evidence="8">
    <location>
        <begin position="441"/>
        <end position="544"/>
    </location>
</feature>
<dbReference type="InterPro" id="IPR041122">
    <property type="entry name" value="RecJ_OB"/>
</dbReference>
<gene>
    <name evidence="9" type="ORF">J2Z35_001426</name>
</gene>
<feature type="domain" description="DDH" evidence="6">
    <location>
        <begin position="67"/>
        <end position="202"/>
    </location>
</feature>
<evidence type="ECO:0000256" key="3">
    <source>
        <dbReference type="ARBA" id="ARBA00022722"/>
    </source>
</evidence>
<dbReference type="PANTHER" id="PTHR30255:SF2">
    <property type="entry name" value="SINGLE-STRANDED-DNA-SPECIFIC EXONUCLEASE RECJ"/>
    <property type="match status" value="1"/>
</dbReference>
<dbReference type="Pfam" id="PF01368">
    <property type="entry name" value="DHH"/>
    <property type="match status" value="1"/>
</dbReference>
<evidence type="ECO:0000259" key="6">
    <source>
        <dbReference type="Pfam" id="PF01368"/>
    </source>
</evidence>
<evidence type="ECO:0000313" key="10">
    <source>
        <dbReference type="Proteomes" id="UP001314903"/>
    </source>
</evidence>
<evidence type="ECO:0000256" key="1">
    <source>
        <dbReference type="ARBA" id="ARBA00005915"/>
    </source>
</evidence>
<comment type="similarity">
    <text evidence="1">Belongs to the RecJ family.</text>
</comment>
<dbReference type="PANTHER" id="PTHR30255">
    <property type="entry name" value="SINGLE-STRANDED-DNA-SPECIFIC EXONUCLEASE RECJ"/>
    <property type="match status" value="1"/>
</dbReference>
<evidence type="ECO:0000259" key="7">
    <source>
        <dbReference type="Pfam" id="PF02272"/>
    </source>
</evidence>
<keyword evidence="3" id="KW-0540">Nuclease</keyword>
<dbReference type="Proteomes" id="UP001314903">
    <property type="component" value="Unassembled WGS sequence"/>
</dbReference>
<dbReference type="InterPro" id="IPR038763">
    <property type="entry name" value="DHH_sf"/>
</dbReference>
<name>A0ABS4KIL1_9FIRM</name>
<dbReference type="Pfam" id="PF17768">
    <property type="entry name" value="RecJ_OB"/>
    <property type="match status" value="1"/>
</dbReference>
<comment type="caution">
    <text evidence="9">The sequence shown here is derived from an EMBL/GenBank/DDBJ whole genome shotgun (WGS) entry which is preliminary data.</text>
</comment>
<organism evidence="9 10">
    <name type="scientific">Acetoanaerobium pronyense</name>
    <dbReference type="NCBI Taxonomy" id="1482736"/>
    <lineage>
        <taxon>Bacteria</taxon>
        <taxon>Bacillati</taxon>
        <taxon>Bacillota</taxon>
        <taxon>Clostridia</taxon>
        <taxon>Peptostreptococcales</taxon>
        <taxon>Filifactoraceae</taxon>
        <taxon>Acetoanaerobium</taxon>
    </lineage>
</organism>